<feature type="non-terminal residue" evidence="5">
    <location>
        <position position="105"/>
    </location>
</feature>
<evidence type="ECO:0000259" key="4">
    <source>
        <dbReference type="Pfam" id="PF11967"/>
    </source>
</evidence>
<keyword evidence="2" id="KW-0233">DNA recombination</keyword>
<feature type="domain" description="DNA replication/recombination mediator RecO N-terminal" evidence="4">
    <location>
        <begin position="3"/>
        <end position="61"/>
    </location>
</feature>
<dbReference type="AlphaFoldDB" id="X0WAB2"/>
<dbReference type="Pfam" id="PF11967">
    <property type="entry name" value="RecO_N"/>
    <property type="match status" value="1"/>
</dbReference>
<dbReference type="InterPro" id="IPR012340">
    <property type="entry name" value="NA-bd_OB-fold"/>
</dbReference>
<dbReference type="InterPro" id="IPR003717">
    <property type="entry name" value="RecO"/>
</dbReference>
<dbReference type="SUPFAM" id="SSF50249">
    <property type="entry name" value="Nucleic acid-binding proteins"/>
    <property type="match status" value="1"/>
</dbReference>
<proteinExistence type="predicted"/>
<sequence>MIAVVLKKIDIDEHDQFVYCYSPELGKYVFVARSVLKHSSKQALHLDILNLVEFSPIEGKNKLIITGADSVETFGGIKSSVRKLANSFLVLEVFDKLVPYGQVDE</sequence>
<reference evidence="5" key="1">
    <citation type="journal article" date="2014" name="Front. Microbiol.">
        <title>High frequency of phylogenetically diverse reductive dehalogenase-homologous genes in deep subseafloor sedimentary metagenomes.</title>
        <authorList>
            <person name="Kawai M."/>
            <person name="Futagami T."/>
            <person name="Toyoda A."/>
            <person name="Takaki Y."/>
            <person name="Nishi S."/>
            <person name="Hori S."/>
            <person name="Arai W."/>
            <person name="Tsubouchi T."/>
            <person name="Morono Y."/>
            <person name="Uchiyama I."/>
            <person name="Ito T."/>
            <person name="Fujiyama A."/>
            <person name="Inagaki F."/>
            <person name="Takami H."/>
        </authorList>
    </citation>
    <scope>NUCLEOTIDE SEQUENCE</scope>
    <source>
        <strain evidence="5">Expedition CK06-06</strain>
    </source>
</reference>
<organism evidence="5">
    <name type="scientific">marine sediment metagenome</name>
    <dbReference type="NCBI Taxonomy" id="412755"/>
    <lineage>
        <taxon>unclassified sequences</taxon>
        <taxon>metagenomes</taxon>
        <taxon>ecological metagenomes</taxon>
    </lineage>
</organism>
<dbReference type="EMBL" id="BARS01025908">
    <property type="protein sequence ID" value="GAG09601.1"/>
    <property type="molecule type" value="Genomic_DNA"/>
</dbReference>
<accession>X0WAB2</accession>
<dbReference type="InterPro" id="IPR022572">
    <property type="entry name" value="DNA_rep/recomb_RecO_N"/>
</dbReference>
<protein>
    <recommendedName>
        <fullName evidence="4">DNA replication/recombination mediator RecO N-terminal domain-containing protein</fullName>
    </recommendedName>
</protein>
<dbReference type="GO" id="GO:0043590">
    <property type="term" value="C:bacterial nucleoid"/>
    <property type="evidence" value="ECO:0007669"/>
    <property type="project" value="TreeGrafter"/>
</dbReference>
<dbReference type="PANTHER" id="PTHR33991:SF1">
    <property type="entry name" value="DNA REPAIR PROTEIN RECO"/>
    <property type="match status" value="1"/>
</dbReference>
<evidence type="ECO:0000313" key="5">
    <source>
        <dbReference type="EMBL" id="GAG09601.1"/>
    </source>
</evidence>
<dbReference type="GO" id="GO:0006310">
    <property type="term" value="P:DNA recombination"/>
    <property type="evidence" value="ECO:0007669"/>
    <property type="project" value="UniProtKB-KW"/>
</dbReference>
<dbReference type="GO" id="GO:0006302">
    <property type="term" value="P:double-strand break repair"/>
    <property type="evidence" value="ECO:0007669"/>
    <property type="project" value="TreeGrafter"/>
</dbReference>
<dbReference type="Gene3D" id="2.40.50.140">
    <property type="entry name" value="Nucleic acid-binding proteins"/>
    <property type="match status" value="1"/>
</dbReference>
<comment type="caution">
    <text evidence="5">The sequence shown here is derived from an EMBL/GenBank/DDBJ whole genome shotgun (WGS) entry which is preliminary data.</text>
</comment>
<evidence type="ECO:0000256" key="2">
    <source>
        <dbReference type="ARBA" id="ARBA00023172"/>
    </source>
</evidence>
<name>X0WAB2_9ZZZZ</name>
<dbReference type="PANTHER" id="PTHR33991">
    <property type="entry name" value="DNA REPAIR PROTEIN RECO"/>
    <property type="match status" value="1"/>
</dbReference>
<evidence type="ECO:0000256" key="3">
    <source>
        <dbReference type="ARBA" id="ARBA00023204"/>
    </source>
</evidence>
<gene>
    <name evidence="5" type="ORF">S01H1_40888</name>
</gene>
<keyword evidence="1" id="KW-0227">DNA damage</keyword>
<evidence type="ECO:0000256" key="1">
    <source>
        <dbReference type="ARBA" id="ARBA00022763"/>
    </source>
</evidence>
<keyword evidence="3" id="KW-0234">DNA repair</keyword>